<dbReference type="Gene3D" id="3.90.10.10">
    <property type="entry name" value="Cytochrome C3"/>
    <property type="match status" value="2"/>
</dbReference>
<keyword evidence="6" id="KW-0249">Electron transport</keyword>
<dbReference type="CDD" id="cd08168">
    <property type="entry name" value="Cytochrom_C3"/>
    <property type="match status" value="1"/>
</dbReference>
<dbReference type="EMBL" id="JACBZF010000004">
    <property type="protein sequence ID" value="NYH96060.1"/>
    <property type="molecule type" value="Genomic_DNA"/>
</dbReference>
<dbReference type="PANTHER" id="PTHR39425">
    <property type="entry name" value="LIPOPROTEIN CYTOCHROME C"/>
    <property type="match status" value="1"/>
</dbReference>
<evidence type="ECO:0000256" key="2">
    <source>
        <dbReference type="ARBA" id="ARBA00004196"/>
    </source>
</evidence>
<dbReference type="GO" id="GO:0030313">
    <property type="term" value="C:cell envelope"/>
    <property type="evidence" value="ECO:0007669"/>
    <property type="project" value="UniProtKB-SubCell"/>
</dbReference>
<dbReference type="Proteomes" id="UP000522081">
    <property type="component" value="Unassembled WGS sequence"/>
</dbReference>
<evidence type="ECO:0000256" key="4">
    <source>
        <dbReference type="ARBA" id="ARBA00022617"/>
    </source>
</evidence>
<reference evidence="9 10" key="1">
    <citation type="submission" date="2020-07" db="EMBL/GenBank/DDBJ databases">
        <title>Genomic Encyclopedia of Type Strains, Phase IV (KMG-IV): sequencing the most valuable type-strain genomes for metagenomic binning, comparative biology and taxonomic classification.</title>
        <authorList>
            <person name="Goeker M."/>
        </authorList>
    </citation>
    <scope>NUCLEOTIDE SEQUENCE [LARGE SCALE GENOMIC DNA]</scope>
    <source>
        <strain evidence="9 10">DSM 29043</strain>
    </source>
</reference>
<evidence type="ECO:0000256" key="5">
    <source>
        <dbReference type="ARBA" id="ARBA00022723"/>
    </source>
</evidence>
<keyword evidence="4" id="KW-0349">Heme</keyword>
<keyword evidence="3" id="KW-0813">Transport</keyword>
<dbReference type="SUPFAM" id="SSF48695">
    <property type="entry name" value="Multiheme cytochromes"/>
    <property type="match status" value="1"/>
</dbReference>
<evidence type="ECO:0000256" key="6">
    <source>
        <dbReference type="ARBA" id="ARBA00022982"/>
    </source>
</evidence>
<dbReference type="GO" id="GO:0046872">
    <property type="term" value="F:metal ion binding"/>
    <property type="evidence" value="ECO:0007669"/>
    <property type="project" value="UniProtKB-KW"/>
</dbReference>
<dbReference type="Pfam" id="PF14537">
    <property type="entry name" value="Cytochrom_c3_2"/>
    <property type="match status" value="1"/>
</dbReference>
<name>A0A7Y9XZ89_9SPHN</name>
<evidence type="ECO:0000256" key="1">
    <source>
        <dbReference type="ARBA" id="ARBA00001926"/>
    </source>
</evidence>
<dbReference type="InterPro" id="IPR036280">
    <property type="entry name" value="Multihaem_cyt_sf"/>
</dbReference>
<organism evidence="9 10">
    <name type="scientific">Novosphingobium marinum</name>
    <dbReference type="NCBI Taxonomy" id="1514948"/>
    <lineage>
        <taxon>Bacteria</taxon>
        <taxon>Pseudomonadati</taxon>
        <taxon>Pseudomonadota</taxon>
        <taxon>Alphaproteobacteria</taxon>
        <taxon>Sphingomonadales</taxon>
        <taxon>Sphingomonadaceae</taxon>
        <taxon>Novosphingobium</taxon>
    </lineage>
</organism>
<evidence type="ECO:0000313" key="10">
    <source>
        <dbReference type="Proteomes" id="UP000522081"/>
    </source>
</evidence>
<dbReference type="RefSeq" id="WP_179407908.1">
    <property type="nucleotide sequence ID" value="NZ_BMGF01000004.1"/>
</dbReference>
<dbReference type="AlphaFoldDB" id="A0A7Y9XZ89"/>
<keyword evidence="7" id="KW-0408">Iron</keyword>
<protein>
    <recommendedName>
        <fullName evidence="8">Tetrahaem cytochrome domain-containing protein</fullName>
    </recommendedName>
</protein>
<comment type="subcellular location">
    <subcellularLocation>
        <location evidence="2">Cell envelope</location>
    </subcellularLocation>
</comment>
<sequence length="202" mass="22143">MAQLFTAKEVRRLRRLAWLPLLLIGAVVVILIVRSATGAAHGVGSKAEQPIPFSHKQHIEEVGLTCERCHAGAETKASAGIPANAVCLECHEGLFRGTPDLRPLHEAQAGDRQVAWKAVSFLPDHARFHHGAHARAGVTCATCHGKVEEMEQVEKAKSLTMDFCVDCHRAAQSADGKFVEGRRIAIHSDWRRDLTDCSVCHY</sequence>
<dbReference type="PANTHER" id="PTHR39425:SF1">
    <property type="entry name" value="CYTOCHROME C7-LIKE DOMAIN-CONTAINING PROTEIN"/>
    <property type="match status" value="1"/>
</dbReference>
<keyword evidence="10" id="KW-1185">Reference proteome</keyword>
<comment type="cofactor">
    <cofactor evidence="1">
        <name>heme c</name>
        <dbReference type="ChEBI" id="CHEBI:61717"/>
    </cofactor>
</comment>
<evidence type="ECO:0000259" key="8">
    <source>
        <dbReference type="Pfam" id="PF14537"/>
    </source>
</evidence>
<evidence type="ECO:0000256" key="3">
    <source>
        <dbReference type="ARBA" id="ARBA00022448"/>
    </source>
</evidence>
<gene>
    <name evidence="9" type="ORF">FHS75_002392</name>
</gene>
<keyword evidence="5" id="KW-0479">Metal-binding</keyword>
<comment type="caution">
    <text evidence="9">The sequence shown here is derived from an EMBL/GenBank/DDBJ whole genome shotgun (WGS) entry which is preliminary data.</text>
</comment>
<evidence type="ECO:0000256" key="7">
    <source>
        <dbReference type="ARBA" id="ARBA00023004"/>
    </source>
</evidence>
<accession>A0A7Y9XZ89</accession>
<evidence type="ECO:0000313" key="9">
    <source>
        <dbReference type="EMBL" id="NYH96060.1"/>
    </source>
</evidence>
<proteinExistence type="predicted"/>
<feature type="domain" description="Tetrahaem cytochrome" evidence="8">
    <location>
        <begin position="132"/>
        <end position="201"/>
    </location>
</feature>
<dbReference type="InterPro" id="IPR012286">
    <property type="entry name" value="Tetrahaem_cytochrome"/>
</dbReference>